<accession>A0A1I7YQ54</accession>
<evidence type="ECO:0000313" key="2">
    <source>
        <dbReference type="WBParaSite" id="L893_g18582.t1"/>
    </source>
</evidence>
<reference evidence="2" key="1">
    <citation type="submission" date="2016-11" db="UniProtKB">
        <authorList>
            <consortium name="WormBaseParasite"/>
        </authorList>
    </citation>
    <scope>IDENTIFICATION</scope>
</reference>
<sequence>MPSIQASRSRLRVHNTVSNPIYSLPVGRHRSMTFGEVCRQKTVFRLSLTQCIQCSSTKRFLCAVRQVRGSPRPAPLFTVSAPYSIPLAVATRRLLSVAWRKSPVRTEINVVAAPDCLCFVWCGGDELSLGTSRRVLF</sequence>
<name>A0A1I7YQ54_9BILA</name>
<protein>
    <submittedName>
        <fullName evidence="2">Uncharacterized protein</fullName>
    </submittedName>
</protein>
<dbReference type="WBParaSite" id="L893_g18582.t1">
    <property type="protein sequence ID" value="L893_g18582.t1"/>
    <property type="gene ID" value="L893_g18582"/>
</dbReference>
<dbReference type="Proteomes" id="UP000095287">
    <property type="component" value="Unplaced"/>
</dbReference>
<organism evidence="1 2">
    <name type="scientific">Steinernema glaseri</name>
    <dbReference type="NCBI Taxonomy" id="37863"/>
    <lineage>
        <taxon>Eukaryota</taxon>
        <taxon>Metazoa</taxon>
        <taxon>Ecdysozoa</taxon>
        <taxon>Nematoda</taxon>
        <taxon>Chromadorea</taxon>
        <taxon>Rhabditida</taxon>
        <taxon>Tylenchina</taxon>
        <taxon>Panagrolaimomorpha</taxon>
        <taxon>Strongyloidoidea</taxon>
        <taxon>Steinernematidae</taxon>
        <taxon>Steinernema</taxon>
    </lineage>
</organism>
<proteinExistence type="predicted"/>
<keyword evidence="1" id="KW-1185">Reference proteome</keyword>
<evidence type="ECO:0000313" key="1">
    <source>
        <dbReference type="Proteomes" id="UP000095287"/>
    </source>
</evidence>
<dbReference type="AlphaFoldDB" id="A0A1I7YQ54"/>